<evidence type="ECO:0000313" key="10">
    <source>
        <dbReference type="EMBL" id="CDR34864.1"/>
    </source>
</evidence>
<comment type="cofactor">
    <cofactor evidence="1 8">
        <name>Zn(2+)</name>
        <dbReference type="ChEBI" id="CHEBI:29105"/>
    </cofactor>
</comment>
<sequence length="336" mass="35759">MSKIQAWVASAPKSKFTKQEIDLGPLGEDEVEVAVEHCGICHSDLSFLNNEWGNSKFPAVLGHEISGRVAALGSAVKGLKVGQKVGIGWTCGSCMHCHQCLSGNQNFCPEAVSTIIGHKGGFASRVRAHWAWTIPIPENLPLADAGPLLCGGITVFNPLSTYGKPTDHVGIVGIGGLGHMAVKFAAAMGFEITAFTSSESKFKEAKDFGAQNVISSKDSAAIKKLAGKLDLLLVTLNVPLDWQALIATLAPKGRIHFLGVVTQPIPVSIFSLLLAQRSLSSSPVGPPVAIADMLDFSALHNITPTTEHFPMSQINEAFEHLESGKARYRIVLDADF</sequence>
<dbReference type="PANTHER" id="PTHR42683">
    <property type="entry name" value="ALDEHYDE REDUCTASE"/>
    <property type="match status" value="1"/>
</dbReference>
<dbReference type="InterPro" id="IPR013154">
    <property type="entry name" value="ADH-like_N"/>
</dbReference>
<evidence type="ECO:0000256" key="5">
    <source>
        <dbReference type="ARBA" id="ARBA00022857"/>
    </source>
</evidence>
<gene>
    <name evidence="10" type="ORF">CSEC_2058</name>
</gene>
<dbReference type="InterPro" id="IPR020843">
    <property type="entry name" value="ER"/>
</dbReference>
<name>A0A090E2J1_9BACT</name>
<evidence type="ECO:0000256" key="1">
    <source>
        <dbReference type="ARBA" id="ARBA00001947"/>
    </source>
</evidence>
<dbReference type="FunFam" id="3.90.180.10:FF:000018">
    <property type="entry name" value="NAD(P)-dependent alcohol dehydrogenase"/>
    <property type="match status" value="1"/>
</dbReference>
<reference evidence="10" key="2">
    <citation type="submission" date="2014-09" db="EMBL/GenBank/DDBJ databases">
        <title>Criblamydia sequanensis harbors a mega-plasmid encoding arsenite resistance.</title>
        <authorList>
            <person name="Bertelli C."/>
            <person name="Goesmann A."/>
            <person name="Greub G."/>
        </authorList>
    </citation>
    <scope>NUCLEOTIDE SEQUENCE [LARGE SCALE GENOMIC DNA]</scope>
    <source>
        <strain evidence="10">CRIB-18</strain>
    </source>
</reference>
<dbReference type="GO" id="GO:0008106">
    <property type="term" value="F:alcohol dehydrogenase (NADP+) activity"/>
    <property type="evidence" value="ECO:0007669"/>
    <property type="project" value="UniProtKB-EC"/>
</dbReference>
<dbReference type="Pfam" id="PF00107">
    <property type="entry name" value="ADH_zinc_N"/>
    <property type="match status" value="1"/>
</dbReference>
<dbReference type="CDD" id="cd05283">
    <property type="entry name" value="CAD1"/>
    <property type="match status" value="1"/>
</dbReference>
<dbReference type="SUPFAM" id="SSF51735">
    <property type="entry name" value="NAD(P)-binding Rossmann-fold domains"/>
    <property type="match status" value="1"/>
</dbReference>
<dbReference type="RefSeq" id="WP_041018420.1">
    <property type="nucleotide sequence ID" value="NZ_CCEJ010000010.1"/>
</dbReference>
<dbReference type="InterPro" id="IPR047109">
    <property type="entry name" value="CAD-like"/>
</dbReference>
<dbReference type="Pfam" id="PF08240">
    <property type="entry name" value="ADH_N"/>
    <property type="match status" value="1"/>
</dbReference>
<dbReference type="FunFam" id="3.40.50.720:FF:000022">
    <property type="entry name" value="Cinnamyl alcohol dehydrogenase"/>
    <property type="match status" value="1"/>
</dbReference>
<dbReference type="EC" id="1.1.1.2" evidence="7"/>
<dbReference type="InterPro" id="IPR011032">
    <property type="entry name" value="GroES-like_sf"/>
</dbReference>
<dbReference type="GO" id="GO:0008270">
    <property type="term" value="F:zinc ion binding"/>
    <property type="evidence" value="ECO:0007669"/>
    <property type="project" value="InterPro"/>
</dbReference>
<reference evidence="10" key="1">
    <citation type="submission" date="2013-12" db="EMBL/GenBank/DDBJ databases">
        <authorList>
            <person name="Linke B."/>
        </authorList>
    </citation>
    <scope>NUCLEOTIDE SEQUENCE [LARGE SCALE GENOMIC DNA]</scope>
    <source>
        <strain evidence="10">CRIB-18</strain>
    </source>
</reference>
<keyword evidence="5" id="KW-0521">NADP</keyword>
<keyword evidence="6 10" id="KW-0560">Oxidoreductase</keyword>
<keyword evidence="4 8" id="KW-0862">Zinc</keyword>
<dbReference type="Proteomes" id="UP000031552">
    <property type="component" value="Unassembled WGS sequence"/>
</dbReference>
<evidence type="ECO:0000256" key="7">
    <source>
        <dbReference type="ARBA" id="ARBA00024074"/>
    </source>
</evidence>
<keyword evidence="3 8" id="KW-0479">Metal-binding</keyword>
<organism evidence="10 11">
    <name type="scientific">Candidatus Criblamydia sequanensis CRIB-18</name>
    <dbReference type="NCBI Taxonomy" id="1437425"/>
    <lineage>
        <taxon>Bacteria</taxon>
        <taxon>Pseudomonadati</taxon>
        <taxon>Chlamydiota</taxon>
        <taxon>Chlamydiia</taxon>
        <taxon>Parachlamydiales</taxon>
        <taxon>Candidatus Criblamydiaceae</taxon>
        <taxon>Candidatus Criblamydia</taxon>
    </lineage>
</organism>
<dbReference type="EMBL" id="CCEJ010000010">
    <property type="protein sequence ID" value="CDR34864.1"/>
    <property type="molecule type" value="Genomic_DNA"/>
</dbReference>
<dbReference type="AlphaFoldDB" id="A0A090E2J1"/>
<evidence type="ECO:0000256" key="2">
    <source>
        <dbReference type="ARBA" id="ARBA00008072"/>
    </source>
</evidence>
<comment type="caution">
    <text evidence="10">The sequence shown here is derived from an EMBL/GenBank/DDBJ whole genome shotgun (WGS) entry which is preliminary data.</text>
</comment>
<evidence type="ECO:0000256" key="6">
    <source>
        <dbReference type="ARBA" id="ARBA00023002"/>
    </source>
</evidence>
<dbReference type="Gene3D" id="3.40.50.720">
    <property type="entry name" value="NAD(P)-binding Rossmann-like Domain"/>
    <property type="match status" value="1"/>
</dbReference>
<dbReference type="PROSITE" id="PS00059">
    <property type="entry name" value="ADH_ZINC"/>
    <property type="match status" value="1"/>
</dbReference>
<evidence type="ECO:0000256" key="4">
    <source>
        <dbReference type="ARBA" id="ARBA00022833"/>
    </source>
</evidence>
<dbReference type="OrthoDB" id="9806940at2"/>
<proteinExistence type="inferred from homology"/>
<dbReference type="InterPro" id="IPR013149">
    <property type="entry name" value="ADH-like_C"/>
</dbReference>
<dbReference type="Gene3D" id="3.90.180.10">
    <property type="entry name" value="Medium-chain alcohol dehydrogenases, catalytic domain"/>
    <property type="match status" value="1"/>
</dbReference>
<keyword evidence="11" id="KW-1185">Reference proteome</keyword>
<dbReference type="SUPFAM" id="SSF50129">
    <property type="entry name" value="GroES-like"/>
    <property type="match status" value="1"/>
</dbReference>
<comment type="similarity">
    <text evidence="2 8">Belongs to the zinc-containing alcohol dehydrogenase family.</text>
</comment>
<evidence type="ECO:0000313" key="11">
    <source>
        <dbReference type="Proteomes" id="UP000031552"/>
    </source>
</evidence>
<evidence type="ECO:0000256" key="3">
    <source>
        <dbReference type="ARBA" id="ARBA00022723"/>
    </source>
</evidence>
<protein>
    <recommendedName>
        <fullName evidence="7">alcohol dehydrogenase (NADP(+))</fullName>
        <ecNumber evidence="7">1.1.1.2</ecNumber>
    </recommendedName>
</protein>
<dbReference type="STRING" id="1437425.CSEC_2058"/>
<dbReference type="InterPro" id="IPR036291">
    <property type="entry name" value="NAD(P)-bd_dom_sf"/>
</dbReference>
<dbReference type="InterPro" id="IPR002328">
    <property type="entry name" value="ADH_Zn_CS"/>
</dbReference>
<accession>A0A090E2J1</accession>
<evidence type="ECO:0000259" key="9">
    <source>
        <dbReference type="SMART" id="SM00829"/>
    </source>
</evidence>
<dbReference type="SMART" id="SM00829">
    <property type="entry name" value="PKS_ER"/>
    <property type="match status" value="1"/>
</dbReference>
<feature type="domain" description="Enoyl reductase (ER)" evidence="9">
    <location>
        <begin position="9"/>
        <end position="332"/>
    </location>
</feature>
<evidence type="ECO:0000256" key="8">
    <source>
        <dbReference type="RuleBase" id="RU361277"/>
    </source>
</evidence>
<dbReference type="eggNOG" id="COG1064">
    <property type="taxonomic scope" value="Bacteria"/>
</dbReference>